<keyword evidence="4" id="KW-0720">Serine protease</keyword>
<dbReference type="GO" id="GO:0008236">
    <property type="term" value="F:serine-type peptidase activity"/>
    <property type="evidence" value="ECO:0007669"/>
    <property type="project" value="UniProtKB-KW"/>
</dbReference>
<evidence type="ECO:0000313" key="6">
    <source>
        <dbReference type="Proteomes" id="UP000034778"/>
    </source>
</evidence>
<keyword evidence="3" id="KW-0378">Hydrolase</keyword>
<proteinExistence type="inferred from homology"/>
<dbReference type="GO" id="GO:0006508">
    <property type="term" value="P:proteolysis"/>
    <property type="evidence" value="ECO:0007669"/>
    <property type="project" value="UniProtKB-KW"/>
</dbReference>
<gene>
    <name evidence="5" type="ORF">UR35_C0006G0032</name>
</gene>
<organism evidence="5 6">
    <name type="scientific">Candidatus Woesebacteria bacterium GW2011_GWB1_33_22</name>
    <dbReference type="NCBI Taxonomy" id="1618566"/>
    <lineage>
        <taxon>Bacteria</taxon>
        <taxon>Candidatus Woeseibacteriota</taxon>
    </lineage>
</organism>
<reference evidence="5 6" key="1">
    <citation type="journal article" date="2015" name="Nature">
        <title>rRNA introns, odd ribosomes, and small enigmatic genomes across a large radiation of phyla.</title>
        <authorList>
            <person name="Brown C.T."/>
            <person name="Hug L.A."/>
            <person name="Thomas B.C."/>
            <person name="Sharon I."/>
            <person name="Castelle C.J."/>
            <person name="Singh A."/>
            <person name="Wilkins M.J."/>
            <person name="Williams K.H."/>
            <person name="Banfield J.F."/>
        </authorList>
    </citation>
    <scope>NUCLEOTIDE SEQUENCE [LARGE SCALE GENOMIC DNA]</scope>
</reference>
<evidence type="ECO:0000256" key="4">
    <source>
        <dbReference type="ARBA" id="ARBA00022825"/>
    </source>
</evidence>
<comment type="similarity">
    <text evidence="1">Belongs to the peptidase S51 family.</text>
</comment>
<dbReference type="STRING" id="1618566.UR35_C0006G0032"/>
<sequence length="183" mass="20780">MKTKYILHGGYASRVNVENDKFFKEILINTPQKLKVLLVFFSKENDRIPVNRDEDIKMFVKNKDNHDLEFEVAEENRFVVQIKRSDIIYFHGGNTQKLVDALNMFSNLKESFEGKVIAAESAGANALSAFYYSPVTNTPNKGLGIVPVKLSPHFDGTTGGKELEEVASDLESCYLPEFKYKVF</sequence>
<evidence type="ECO:0000256" key="3">
    <source>
        <dbReference type="ARBA" id="ARBA00022801"/>
    </source>
</evidence>
<dbReference type="Proteomes" id="UP000034778">
    <property type="component" value="Unassembled WGS sequence"/>
</dbReference>
<name>A0A0G0CMZ7_9BACT</name>
<comment type="caution">
    <text evidence="5">The sequence shown here is derived from an EMBL/GenBank/DDBJ whole genome shotgun (WGS) entry which is preliminary data.</text>
</comment>
<protein>
    <recommendedName>
        <fullName evidence="7">Peptidase family S51</fullName>
    </recommendedName>
</protein>
<dbReference type="Pfam" id="PF03575">
    <property type="entry name" value="Peptidase_S51"/>
    <property type="match status" value="1"/>
</dbReference>
<dbReference type="EMBL" id="LBOW01000006">
    <property type="protein sequence ID" value="KKP44797.1"/>
    <property type="molecule type" value="Genomic_DNA"/>
</dbReference>
<dbReference type="SUPFAM" id="SSF52317">
    <property type="entry name" value="Class I glutamine amidotransferase-like"/>
    <property type="match status" value="1"/>
</dbReference>
<dbReference type="InterPro" id="IPR029062">
    <property type="entry name" value="Class_I_gatase-like"/>
</dbReference>
<dbReference type="InterPro" id="IPR005320">
    <property type="entry name" value="Peptidase_S51"/>
</dbReference>
<evidence type="ECO:0000256" key="2">
    <source>
        <dbReference type="ARBA" id="ARBA00022670"/>
    </source>
</evidence>
<dbReference type="AlphaFoldDB" id="A0A0G0CMZ7"/>
<dbReference type="Gene3D" id="3.40.50.880">
    <property type="match status" value="1"/>
</dbReference>
<accession>A0A0G0CMZ7</accession>
<evidence type="ECO:0000313" key="5">
    <source>
        <dbReference type="EMBL" id="KKP44797.1"/>
    </source>
</evidence>
<keyword evidence="2" id="KW-0645">Protease</keyword>
<evidence type="ECO:0000256" key="1">
    <source>
        <dbReference type="ARBA" id="ARBA00006534"/>
    </source>
</evidence>
<evidence type="ECO:0008006" key="7">
    <source>
        <dbReference type="Google" id="ProtNLM"/>
    </source>
</evidence>